<gene>
    <name evidence="1" type="ORF">BDFB_008664</name>
</gene>
<proteinExistence type="predicted"/>
<evidence type="ECO:0000313" key="2">
    <source>
        <dbReference type="Proteomes" id="UP000292052"/>
    </source>
</evidence>
<reference evidence="1 2" key="1">
    <citation type="submission" date="2017-03" db="EMBL/GenBank/DDBJ databases">
        <title>Genome of the blue death feigning beetle - Asbolus verrucosus.</title>
        <authorList>
            <person name="Rider S.D."/>
        </authorList>
    </citation>
    <scope>NUCLEOTIDE SEQUENCE [LARGE SCALE GENOMIC DNA]</scope>
    <source>
        <strain evidence="1">Butters</strain>
        <tissue evidence="1">Head and leg muscle</tissue>
    </source>
</reference>
<keyword evidence="2" id="KW-1185">Reference proteome</keyword>
<comment type="caution">
    <text evidence="1">The sequence shown here is derived from an EMBL/GenBank/DDBJ whole genome shotgun (WGS) entry which is preliminary data.</text>
</comment>
<dbReference type="OrthoDB" id="409644at2759"/>
<dbReference type="STRING" id="1661398.A0A482V905"/>
<accession>A0A482V905</accession>
<dbReference type="PANTHER" id="PTHR15599">
    <property type="entry name" value="RTDR1"/>
    <property type="match status" value="1"/>
</dbReference>
<name>A0A482V905_ASBVE</name>
<dbReference type="Proteomes" id="UP000292052">
    <property type="component" value="Unassembled WGS sequence"/>
</dbReference>
<dbReference type="Gene3D" id="1.25.10.10">
    <property type="entry name" value="Leucine-rich Repeat Variant"/>
    <property type="match status" value="1"/>
</dbReference>
<dbReference type="InterPro" id="IPR016024">
    <property type="entry name" value="ARM-type_fold"/>
</dbReference>
<dbReference type="InterPro" id="IPR011989">
    <property type="entry name" value="ARM-like"/>
</dbReference>
<dbReference type="AlphaFoldDB" id="A0A482V905"/>
<evidence type="ECO:0000313" key="1">
    <source>
        <dbReference type="EMBL" id="RZB39707.1"/>
    </source>
</evidence>
<dbReference type="SUPFAM" id="SSF48371">
    <property type="entry name" value="ARM repeat"/>
    <property type="match status" value="1"/>
</dbReference>
<dbReference type="PANTHER" id="PTHR15599:SF1">
    <property type="entry name" value="RADIAL SPOKE HEAD 14 HOMOLOG"/>
    <property type="match status" value="1"/>
</dbReference>
<feature type="non-terminal residue" evidence="1">
    <location>
        <position position="1"/>
    </location>
</feature>
<organism evidence="1 2">
    <name type="scientific">Asbolus verrucosus</name>
    <name type="common">Desert ironclad beetle</name>
    <dbReference type="NCBI Taxonomy" id="1661398"/>
    <lineage>
        <taxon>Eukaryota</taxon>
        <taxon>Metazoa</taxon>
        <taxon>Ecdysozoa</taxon>
        <taxon>Arthropoda</taxon>
        <taxon>Hexapoda</taxon>
        <taxon>Insecta</taxon>
        <taxon>Pterygota</taxon>
        <taxon>Neoptera</taxon>
        <taxon>Endopterygota</taxon>
        <taxon>Coleoptera</taxon>
        <taxon>Polyphaga</taxon>
        <taxon>Cucujiformia</taxon>
        <taxon>Tenebrionidae</taxon>
        <taxon>Pimeliinae</taxon>
        <taxon>Asbolus</taxon>
    </lineage>
</organism>
<feature type="non-terminal residue" evidence="1">
    <location>
        <position position="268"/>
    </location>
</feature>
<dbReference type="InterPro" id="IPR042856">
    <property type="entry name" value="RSP14"/>
</dbReference>
<protein>
    <submittedName>
        <fullName evidence="1">Rhabdoid tumor deletion region protein 1</fullName>
    </submittedName>
</protein>
<sequence length="268" mass="29992">KRISARGHEIITDPDFEPPFFRLTSEQPDIPIDGIDPTRRPVAFGKWALPKLRRELHHKDELVVIQALTSICDLVHDPEKAYEAINLKIPDRLTDLLVDPLAPIRERAVLALSILAGSGDGKDAIVKNIILVENLKLCLGDTQPSIRLKTAACTEIIARTWMAADVLVEREFIESLLKYVEDEFDKIIELHLETLKSLMYGCGKCVALKNDGFKVFDIPTCTSAASVIMFCTVKTKAKHLAADIKTLPKRLIKLSTNPLNPNLQMYCL</sequence>
<dbReference type="EMBL" id="QDEB01125853">
    <property type="protein sequence ID" value="RZB39707.1"/>
    <property type="molecule type" value="Genomic_DNA"/>
</dbReference>